<accession>A0A5N6MZJ8</accession>
<dbReference type="EMBL" id="SZYD01000014">
    <property type="protein sequence ID" value="KAD4179460.1"/>
    <property type="molecule type" value="Genomic_DNA"/>
</dbReference>
<dbReference type="InterPro" id="IPR001878">
    <property type="entry name" value="Znf_CCHC"/>
</dbReference>
<dbReference type="Pfam" id="PF00098">
    <property type="entry name" value="zf-CCHC"/>
    <property type="match status" value="1"/>
</dbReference>
<gene>
    <name evidence="3" type="ORF">E3N88_28051</name>
</gene>
<evidence type="ECO:0000313" key="3">
    <source>
        <dbReference type="EMBL" id="KAD4179460.1"/>
    </source>
</evidence>
<dbReference type="PROSITE" id="PS50158">
    <property type="entry name" value="ZF_CCHC"/>
    <property type="match status" value="1"/>
</dbReference>
<dbReference type="InterPro" id="IPR036875">
    <property type="entry name" value="Znf_CCHC_sf"/>
</dbReference>
<organism evidence="3 4">
    <name type="scientific">Mikania micrantha</name>
    <name type="common">bitter vine</name>
    <dbReference type="NCBI Taxonomy" id="192012"/>
    <lineage>
        <taxon>Eukaryota</taxon>
        <taxon>Viridiplantae</taxon>
        <taxon>Streptophyta</taxon>
        <taxon>Embryophyta</taxon>
        <taxon>Tracheophyta</taxon>
        <taxon>Spermatophyta</taxon>
        <taxon>Magnoliopsida</taxon>
        <taxon>eudicotyledons</taxon>
        <taxon>Gunneridae</taxon>
        <taxon>Pentapetalae</taxon>
        <taxon>asterids</taxon>
        <taxon>campanulids</taxon>
        <taxon>Asterales</taxon>
        <taxon>Asteraceae</taxon>
        <taxon>Asteroideae</taxon>
        <taxon>Heliantheae alliance</taxon>
        <taxon>Eupatorieae</taxon>
        <taxon>Mikania</taxon>
    </lineage>
</organism>
<keyword evidence="1" id="KW-0862">Zinc</keyword>
<evidence type="ECO:0000259" key="2">
    <source>
        <dbReference type="PROSITE" id="PS50158"/>
    </source>
</evidence>
<dbReference type="GO" id="GO:0003676">
    <property type="term" value="F:nucleic acid binding"/>
    <property type="evidence" value="ECO:0007669"/>
    <property type="project" value="InterPro"/>
</dbReference>
<name>A0A5N6MZJ8_9ASTR</name>
<dbReference type="SMART" id="SM00343">
    <property type="entry name" value="ZnF_C2HC"/>
    <property type="match status" value="1"/>
</dbReference>
<dbReference type="AlphaFoldDB" id="A0A5N6MZJ8"/>
<dbReference type="Gene3D" id="4.10.60.10">
    <property type="entry name" value="Zinc finger, CCHC-type"/>
    <property type="match status" value="1"/>
</dbReference>
<keyword evidence="4" id="KW-1185">Reference proteome</keyword>
<feature type="domain" description="CCHC-type" evidence="2">
    <location>
        <begin position="22"/>
        <end position="37"/>
    </location>
</feature>
<reference evidence="3 4" key="1">
    <citation type="submission" date="2019-05" db="EMBL/GenBank/DDBJ databases">
        <title>Mikania micrantha, genome provides insights into the molecular mechanism of rapid growth.</title>
        <authorList>
            <person name="Liu B."/>
        </authorList>
    </citation>
    <scope>NUCLEOTIDE SEQUENCE [LARGE SCALE GENOMIC DNA]</scope>
    <source>
        <strain evidence="3">NLD-2019</strain>
        <tissue evidence="3">Leaf</tissue>
    </source>
</reference>
<evidence type="ECO:0000313" key="4">
    <source>
        <dbReference type="Proteomes" id="UP000326396"/>
    </source>
</evidence>
<protein>
    <recommendedName>
        <fullName evidence="2">CCHC-type domain-containing protein</fullName>
    </recommendedName>
</protein>
<comment type="caution">
    <text evidence="3">The sequence shown here is derived from an EMBL/GenBank/DDBJ whole genome shotgun (WGS) entry which is preliminary data.</text>
</comment>
<keyword evidence="1" id="KW-0479">Metal-binding</keyword>
<proteinExistence type="predicted"/>
<evidence type="ECO:0000256" key="1">
    <source>
        <dbReference type="PROSITE-ProRule" id="PRU00047"/>
    </source>
</evidence>
<keyword evidence="1" id="KW-0863">Zinc-finger</keyword>
<sequence length="188" mass="21683">MAKECRSKPVGSKDNQKVVKGCYKCGKPEHWRRDCPQLKEKESVTMGPAFVNDSKEAKDDPIFVTGSVLVLTGHEFEIDLISAGKYLQKGYSTILVVSRDKRRRKGRWRILKLFVIFPKIHLEYPKATSRVSVVRQRINQTKIINTRSTGPACEKERQVFPNVYRLPRVKQGDKQELILLPRMDDLLD</sequence>
<dbReference type="SUPFAM" id="SSF57756">
    <property type="entry name" value="Retrovirus zinc finger-like domains"/>
    <property type="match status" value="1"/>
</dbReference>
<dbReference type="Proteomes" id="UP000326396">
    <property type="component" value="Linkage Group LG4"/>
</dbReference>
<dbReference type="GO" id="GO:0008270">
    <property type="term" value="F:zinc ion binding"/>
    <property type="evidence" value="ECO:0007669"/>
    <property type="project" value="UniProtKB-KW"/>
</dbReference>